<keyword evidence="4" id="KW-1185">Reference proteome</keyword>
<feature type="domain" description="Terminase large subunit-like endonuclease" evidence="2">
    <location>
        <begin position="474"/>
        <end position="578"/>
    </location>
</feature>
<dbReference type="PANTHER" id="PTHR41287:SF1">
    <property type="entry name" value="PROTEIN YMFN"/>
    <property type="match status" value="1"/>
</dbReference>
<dbReference type="Pfam" id="PF20441">
    <property type="entry name" value="TerL_nuclease"/>
    <property type="match status" value="2"/>
</dbReference>
<dbReference type="InterPro" id="IPR027417">
    <property type="entry name" value="P-loop_NTPase"/>
</dbReference>
<evidence type="ECO:0000259" key="2">
    <source>
        <dbReference type="Pfam" id="PF20441"/>
    </source>
</evidence>
<sequence length="599" mass="65807">MSAAAAVQVETPIVDRALDWVEDVLSNKRPSCKRAKQACKRFRADLKRAGTDQFPYVFDMEAAEHMCAFMEALPHIEGAWAARGETITLLGWQAFLISQIGGWRHMVTGVRRFRTAYVEVPRKNGKSTLLAGVGLYFLTVDGEPGAKVYSAAASTHQARIVFDAARVMALSGQVGGMALDEVLGLHVEEHKIKTGDPAALFQAVASQTKSKDGKNPHCAIVDELHEHEKRDVWDSMASALGAREQPLLIAITTAGYNTAGICYEQRKYLQRILDGTFEDDSYFGLIFEADEGDDPGDPIAWEKANPSLHAAKSLQYMQDEWKKAAASPAAMGEFLRKHLDIWTSVGASAIDMEGWRAGEDTSLRIEHFAGRRCYIGVDLATRHDPSSVVVVFPDESDPAKGPMTAFSWHCLPQKVVDAPGNEHLWGWASKGLITTTPGAELDLRLVEALVMQLCGHGADHDPRNEWGWGDLPAFDVEMVVYDAQFAQQMAATWDAAGILAVELRKRAANTNEPFNKLIAAVDDHRFLHDGNQVLTWMAGNTLLKQVPGGDYIFPTKLAPEDKIDGIDAAINALWPLCQAEEDDDSKERRSSFFASLGAT</sequence>
<accession>A0A2R8C5K1</accession>
<gene>
    <name evidence="3" type="ORF">TRM7615_01123</name>
</gene>
<dbReference type="Proteomes" id="UP000244898">
    <property type="component" value="Unassembled WGS sequence"/>
</dbReference>
<dbReference type="OrthoDB" id="9760250at2"/>
<protein>
    <recommendedName>
        <fullName evidence="5">Terminase large subunit</fullName>
    </recommendedName>
</protein>
<dbReference type="InterPro" id="IPR005021">
    <property type="entry name" value="Terminase_largesu-like"/>
</dbReference>
<evidence type="ECO:0000313" key="4">
    <source>
        <dbReference type="Proteomes" id="UP000244898"/>
    </source>
</evidence>
<dbReference type="Gene3D" id="3.40.50.300">
    <property type="entry name" value="P-loop containing nucleotide triphosphate hydrolases"/>
    <property type="match status" value="1"/>
</dbReference>
<evidence type="ECO:0000313" key="3">
    <source>
        <dbReference type="EMBL" id="SPJ27633.1"/>
    </source>
</evidence>
<dbReference type="InterPro" id="IPR046461">
    <property type="entry name" value="TerL_ATPase"/>
</dbReference>
<name>A0A2R8C5K1_9RHOB</name>
<dbReference type="Pfam" id="PF03354">
    <property type="entry name" value="TerL_ATPase"/>
    <property type="match status" value="1"/>
</dbReference>
<dbReference type="InterPro" id="IPR046462">
    <property type="entry name" value="TerL_nuclease"/>
</dbReference>
<evidence type="ECO:0008006" key="5">
    <source>
        <dbReference type="Google" id="ProtNLM"/>
    </source>
</evidence>
<evidence type="ECO:0000259" key="1">
    <source>
        <dbReference type="Pfam" id="PF03354"/>
    </source>
</evidence>
<feature type="domain" description="Terminase large subunit-like endonuclease" evidence="2">
    <location>
        <begin position="278"/>
        <end position="395"/>
    </location>
</feature>
<dbReference type="RefSeq" id="WP_108785895.1">
    <property type="nucleotide sequence ID" value="NZ_ONZG01000002.1"/>
</dbReference>
<feature type="domain" description="Terminase large subunit-like ATPase" evidence="1">
    <location>
        <begin position="92"/>
        <end position="270"/>
    </location>
</feature>
<dbReference type="GO" id="GO:0004519">
    <property type="term" value="F:endonuclease activity"/>
    <property type="evidence" value="ECO:0007669"/>
    <property type="project" value="InterPro"/>
</dbReference>
<reference evidence="4" key="1">
    <citation type="submission" date="2018-03" db="EMBL/GenBank/DDBJ databases">
        <authorList>
            <person name="Rodrigo-Torres L."/>
            <person name="Arahal R. D."/>
            <person name="Lucena T."/>
        </authorList>
    </citation>
    <scope>NUCLEOTIDE SEQUENCE [LARGE SCALE GENOMIC DNA]</scope>
    <source>
        <strain evidence="4">CECT 7615</strain>
    </source>
</reference>
<dbReference type="AlphaFoldDB" id="A0A2R8C5K1"/>
<dbReference type="EMBL" id="ONZG01000002">
    <property type="protein sequence ID" value="SPJ27633.1"/>
    <property type="molecule type" value="Genomic_DNA"/>
</dbReference>
<proteinExistence type="predicted"/>
<dbReference type="PANTHER" id="PTHR41287">
    <property type="match status" value="1"/>
</dbReference>
<organism evidence="3 4">
    <name type="scientific">Falsiruegeria mediterranea M17</name>
    <dbReference type="NCBI Taxonomy" id="1200281"/>
    <lineage>
        <taxon>Bacteria</taxon>
        <taxon>Pseudomonadati</taxon>
        <taxon>Pseudomonadota</taxon>
        <taxon>Alphaproteobacteria</taxon>
        <taxon>Rhodobacterales</taxon>
        <taxon>Roseobacteraceae</taxon>
        <taxon>Falsiruegeria</taxon>
    </lineage>
</organism>